<keyword evidence="11" id="KW-1185">Reference proteome</keyword>
<dbReference type="InterPro" id="IPR026034">
    <property type="entry name" value="MreD_proteobac"/>
</dbReference>
<feature type="transmembrane region" description="Helical" evidence="9">
    <location>
        <begin position="104"/>
        <end position="124"/>
    </location>
</feature>
<evidence type="ECO:0000256" key="8">
    <source>
        <dbReference type="PIRNR" id="PIRNR018472"/>
    </source>
</evidence>
<dbReference type="KEGG" id="fes:HER31_14005"/>
<name>A0A6H1UH02_9GAMM</name>
<evidence type="ECO:0000256" key="7">
    <source>
        <dbReference type="ARBA" id="ARBA00023136"/>
    </source>
</evidence>
<comment type="similarity">
    <text evidence="2 8">Belongs to the MreD family.</text>
</comment>
<comment type="function">
    <text evidence="8">Involved in formation of the rod shape of the cell. May also contribute to regulation of formation of penicillin-binding proteins.</text>
</comment>
<organism evidence="10 11">
    <name type="scientific">Ferrimonas lipolytica</name>
    <dbReference type="NCBI Taxonomy" id="2724191"/>
    <lineage>
        <taxon>Bacteria</taxon>
        <taxon>Pseudomonadati</taxon>
        <taxon>Pseudomonadota</taxon>
        <taxon>Gammaproteobacteria</taxon>
        <taxon>Alteromonadales</taxon>
        <taxon>Ferrimonadaceae</taxon>
        <taxon>Ferrimonas</taxon>
    </lineage>
</organism>
<keyword evidence="6 9" id="KW-1133">Transmembrane helix</keyword>
<feature type="transmembrane region" description="Helical" evidence="9">
    <location>
        <begin position="43"/>
        <end position="66"/>
    </location>
</feature>
<feature type="transmembrane region" description="Helical" evidence="9">
    <location>
        <begin position="72"/>
        <end position="92"/>
    </location>
</feature>
<evidence type="ECO:0000256" key="2">
    <source>
        <dbReference type="ARBA" id="ARBA00007776"/>
    </source>
</evidence>
<dbReference type="InterPro" id="IPR007227">
    <property type="entry name" value="Cell_shape_determining_MreD"/>
</dbReference>
<dbReference type="RefSeq" id="WP_168661354.1">
    <property type="nucleotide sequence ID" value="NZ_CP051180.1"/>
</dbReference>
<reference evidence="10 11" key="1">
    <citation type="submission" date="2020-04" db="EMBL/GenBank/DDBJ databases">
        <title>Ferrimonas sp. S7 isolated from sea water.</title>
        <authorList>
            <person name="Bae S.S."/>
            <person name="Baek K."/>
        </authorList>
    </citation>
    <scope>NUCLEOTIDE SEQUENCE [LARGE SCALE GENOMIC DNA]</scope>
    <source>
        <strain evidence="10 11">S7</strain>
    </source>
</reference>
<sequence>MTGERASGRGIMWLTVLIALLLQVMPLPHALQAFRPDWVLLTLFYWVLTLPHRFNIISACLVGVILDVLMGGTMGVRGLGFALVAFVVAVQYQKLRHFTVVQQLLLVGLLAALAHLVVFLVEYLTSPELSVAFSPAYLQPAVFTAILWPWAFWLLGRIRRRFKIR</sequence>
<dbReference type="AlphaFoldDB" id="A0A6H1UH02"/>
<dbReference type="NCBIfam" id="TIGR03426">
    <property type="entry name" value="shape_MreD"/>
    <property type="match status" value="1"/>
</dbReference>
<comment type="subcellular location">
    <subcellularLocation>
        <location evidence="8">Cell inner membrane</location>
    </subcellularLocation>
    <subcellularLocation>
        <location evidence="1">Cell membrane</location>
        <topology evidence="1">Multi-pass membrane protein</topology>
    </subcellularLocation>
</comment>
<keyword evidence="3 8" id="KW-1003">Cell membrane</keyword>
<keyword evidence="7 8" id="KW-0472">Membrane</keyword>
<dbReference type="PIRSF" id="PIRSF018472">
    <property type="entry name" value="MreD_proteobac"/>
    <property type="match status" value="1"/>
</dbReference>
<feature type="transmembrane region" description="Helical" evidence="9">
    <location>
        <begin position="136"/>
        <end position="155"/>
    </location>
</feature>
<evidence type="ECO:0000256" key="9">
    <source>
        <dbReference type="SAM" id="Phobius"/>
    </source>
</evidence>
<gene>
    <name evidence="10" type="primary">mreD</name>
    <name evidence="10" type="ORF">HER31_14005</name>
</gene>
<dbReference type="Proteomes" id="UP000501602">
    <property type="component" value="Chromosome"/>
</dbReference>
<dbReference type="Pfam" id="PF04093">
    <property type="entry name" value="MreD"/>
    <property type="match status" value="1"/>
</dbReference>
<evidence type="ECO:0000256" key="6">
    <source>
        <dbReference type="ARBA" id="ARBA00022989"/>
    </source>
</evidence>
<keyword evidence="5 8" id="KW-0133">Cell shape</keyword>
<proteinExistence type="inferred from homology"/>
<dbReference type="EMBL" id="CP051180">
    <property type="protein sequence ID" value="QIZ77909.1"/>
    <property type="molecule type" value="Genomic_DNA"/>
</dbReference>
<evidence type="ECO:0000313" key="11">
    <source>
        <dbReference type="Proteomes" id="UP000501602"/>
    </source>
</evidence>
<dbReference type="GO" id="GO:0005886">
    <property type="term" value="C:plasma membrane"/>
    <property type="evidence" value="ECO:0007669"/>
    <property type="project" value="UniProtKB-SubCell"/>
</dbReference>
<evidence type="ECO:0000256" key="5">
    <source>
        <dbReference type="ARBA" id="ARBA00022960"/>
    </source>
</evidence>
<feature type="transmembrane region" description="Helical" evidence="9">
    <location>
        <begin position="12"/>
        <end position="31"/>
    </location>
</feature>
<dbReference type="PANTHER" id="PTHR37484">
    <property type="entry name" value="ROD SHAPE-DETERMINING PROTEIN MRED"/>
    <property type="match status" value="1"/>
</dbReference>
<accession>A0A6H1UH02</accession>
<evidence type="ECO:0000313" key="10">
    <source>
        <dbReference type="EMBL" id="QIZ77909.1"/>
    </source>
</evidence>
<dbReference type="GO" id="GO:0008360">
    <property type="term" value="P:regulation of cell shape"/>
    <property type="evidence" value="ECO:0007669"/>
    <property type="project" value="UniProtKB-UniRule"/>
</dbReference>
<protein>
    <recommendedName>
        <fullName evidence="8">Rod shape-determining protein MreD</fullName>
    </recommendedName>
</protein>
<evidence type="ECO:0000256" key="3">
    <source>
        <dbReference type="ARBA" id="ARBA00022475"/>
    </source>
</evidence>
<keyword evidence="4 9" id="KW-0812">Transmembrane</keyword>
<evidence type="ECO:0000256" key="4">
    <source>
        <dbReference type="ARBA" id="ARBA00022692"/>
    </source>
</evidence>
<keyword evidence="8" id="KW-0997">Cell inner membrane</keyword>
<dbReference type="PANTHER" id="PTHR37484:SF1">
    <property type="entry name" value="ROD SHAPE-DETERMINING PROTEIN MRED"/>
    <property type="match status" value="1"/>
</dbReference>
<evidence type="ECO:0000256" key="1">
    <source>
        <dbReference type="ARBA" id="ARBA00004651"/>
    </source>
</evidence>